<gene>
    <name evidence="2" type="ORF">A2U01_0005828</name>
</gene>
<sequence>GKRKRTHSPRQQESESAESIGSNSEVGSKMEILKLKTFESLGREIDTLPFAFASYGIEACTC</sequence>
<feature type="region of interest" description="Disordered" evidence="1">
    <location>
        <begin position="1"/>
        <end position="25"/>
    </location>
</feature>
<keyword evidence="3" id="KW-1185">Reference proteome</keyword>
<evidence type="ECO:0000313" key="3">
    <source>
        <dbReference type="Proteomes" id="UP000265520"/>
    </source>
</evidence>
<dbReference type="AlphaFoldDB" id="A0A392MD58"/>
<feature type="non-terminal residue" evidence="2">
    <location>
        <position position="1"/>
    </location>
</feature>
<evidence type="ECO:0000256" key="1">
    <source>
        <dbReference type="SAM" id="MobiDB-lite"/>
    </source>
</evidence>
<dbReference type="Proteomes" id="UP000265520">
    <property type="component" value="Unassembled WGS sequence"/>
</dbReference>
<comment type="caution">
    <text evidence="2">The sequence shown here is derived from an EMBL/GenBank/DDBJ whole genome shotgun (WGS) entry which is preliminary data.</text>
</comment>
<accession>A0A392MD58</accession>
<reference evidence="2 3" key="1">
    <citation type="journal article" date="2018" name="Front. Plant Sci.">
        <title>Red Clover (Trifolium pratense) and Zigzag Clover (T. medium) - A Picture of Genomic Similarities and Differences.</title>
        <authorList>
            <person name="Dluhosova J."/>
            <person name="Istvanek J."/>
            <person name="Nedelnik J."/>
            <person name="Repkova J."/>
        </authorList>
    </citation>
    <scope>NUCLEOTIDE SEQUENCE [LARGE SCALE GENOMIC DNA]</scope>
    <source>
        <strain evidence="3">cv. 10/8</strain>
        <tissue evidence="2">Leaf</tissue>
    </source>
</reference>
<organism evidence="2 3">
    <name type="scientific">Trifolium medium</name>
    <dbReference type="NCBI Taxonomy" id="97028"/>
    <lineage>
        <taxon>Eukaryota</taxon>
        <taxon>Viridiplantae</taxon>
        <taxon>Streptophyta</taxon>
        <taxon>Embryophyta</taxon>
        <taxon>Tracheophyta</taxon>
        <taxon>Spermatophyta</taxon>
        <taxon>Magnoliopsida</taxon>
        <taxon>eudicotyledons</taxon>
        <taxon>Gunneridae</taxon>
        <taxon>Pentapetalae</taxon>
        <taxon>rosids</taxon>
        <taxon>fabids</taxon>
        <taxon>Fabales</taxon>
        <taxon>Fabaceae</taxon>
        <taxon>Papilionoideae</taxon>
        <taxon>50 kb inversion clade</taxon>
        <taxon>NPAAA clade</taxon>
        <taxon>Hologalegina</taxon>
        <taxon>IRL clade</taxon>
        <taxon>Trifolieae</taxon>
        <taxon>Trifolium</taxon>
    </lineage>
</organism>
<proteinExistence type="predicted"/>
<name>A0A392MD58_9FABA</name>
<dbReference type="EMBL" id="LXQA010007734">
    <property type="protein sequence ID" value="MCH84989.1"/>
    <property type="molecule type" value="Genomic_DNA"/>
</dbReference>
<protein>
    <submittedName>
        <fullName evidence="2">Uncharacterized protein</fullName>
    </submittedName>
</protein>
<evidence type="ECO:0000313" key="2">
    <source>
        <dbReference type="EMBL" id="MCH84989.1"/>
    </source>
</evidence>